<evidence type="ECO:0000259" key="4">
    <source>
        <dbReference type="Pfam" id="PF01778"/>
    </source>
</evidence>
<protein>
    <recommendedName>
        <fullName evidence="4">Ribosomal eL28/Mak16 domain-containing protein</fullName>
    </recommendedName>
</protein>
<proteinExistence type="inferred from homology"/>
<reference evidence="5 6" key="1">
    <citation type="journal article" date="2023" name="Elife">
        <title>Identification of key yeast species and microbe-microbe interactions impacting larval growth of Drosophila in the wild.</title>
        <authorList>
            <person name="Mure A."/>
            <person name="Sugiura Y."/>
            <person name="Maeda R."/>
            <person name="Honda K."/>
            <person name="Sakurai N."/>
            <person name="Takahashi Y."/>
            <person name="Watada M."/>
            <person name="Katoh T."/>
            <person name="Gotoh A."/>
            <person name="Gotoh Y."/>
            <person name="Taniguchi I."/>
            <person name="Nakamura K."/>
            <person name="Hayashi T."/>
            <person name="Katayama T."/>
            <person name="Uemura T."/>
            <person name="Hattori Y."/>
        </authorList>
    </citation>
    <scope>NUCLEOTIDE SEQUENCE [LARGE SCALE GENOMIC DNA]</scope>
    <source>
        <strain evidence="5 6">SC-9</strain>
    </source>
</reference>
<evidence type="ECO:0000313" key="5">
    <source>
        <dbReference type="EMBL" id="GMM34832.1"/>
    </source>
</evidence>
<organism evidence="5 6">
    <name type="scientific">Saccharomycopsis crataegensis</name>
    <dbReference type="NCBI Taxonomy" id="43959"/>
    <lineage>
        <taxon>Eukaryota</taxon>
        <taxon>Fungi</taxon>
        <taxon>Dikarya</taxon>
        <taxon>Ascomycota</taxon>
        <taxon>Saccharomycotina</taxon>
        <taxon>Saccharomycetes</taxon>
        <taxon>Saccharomycopsidaceae</taxon>
        <taxon>Saccharomycopsis</taxon>
    </lineage>
</organism>
<sequence>MSNVSNDLIWELTKGNSKYLVKFQGTVFSKDPLNVTHKNSKNSSGLANDKAVGVTEVDGKVVVSTKVAKNANKPSKAVHVQKFNEYKAARKLALAVSNTTKGYRDDLRVVAVKTASQYSRGKTARKSYPVKSRK</sequence>
<dbReference type="RefSeq" id="XP_064851832.1">
    <property type="nucleotide sequence ID" value="XM_064995760.1"/>
</dbReference>
<keyword evidence="6" id="KW-1185">Reference proteome</keyword>
<evidence type="ECO:0000256" key="1">
    <source>
        <dbReference type="ARBA" id="ARBA00007926"/>
    </source>
</evidence>
<accession>A0AAV5QJP6</accession>
<keyword evidence="3" id="KW-0687">Ribonucleoprotein</keyword>
<name>A0AAV5QJP6_9ASCO</name>
<dbReference type="Gene3D" id="3.30.390.110">
    <property type="match status" value="1"/>
</dbReference>
<keyword evidence="2" id="KW-0689">Ribosomal protein</keyword>
<evidence type="ECO:0000313" key="6">
    <source>
        <dbReference type="Proteomes" id="UP001360560"/>
    </source>
</evidence>
<dbReference type="InterPro" id="IPR029004">
    <property type="entry name" value="Ribosomal_eL28/Mak16"/>
</dbReference>
<evidence type="ECO:0000256" key="2">
    <source>
        <dbReference type="ARBA" id="ARBA00022980"/>
    </source>
</evidence>
<dbReference type="Proteomes" id="UP001360560">
    <property type="component" value="Unassembled WGS sequence"/>
</dbReference>
<dbReference type="GO" id="GO:1990904">
    <property type="term" value="C:ribonucleoprotein complex"/>
    <property type="evidence" value="ECO:0007669"/>
    <property type="project" value="UniProtKB-KW"/>
</dbReference>
<comment type="similarity">
    <text evidence="1">Belongs to the eukaryotic ribosomal protein eL28 family.</text>
</comment>
<dbReference type="GO" id="GO:0006412">
    <property type="term" value="P:translation"/>
    <property type="evidence" value="ECO:0007669"/>
    <property type="project" value="InterPro"/>
</dbReference>
<dbReference type="GO" id="GO:0005840">
    <property type="term" value="C:ribosome"/>
    <property type="evidence" value="ECO:0007669"/>
    <property type="project" value="UniProtKB-KW"/>
</dbReference>
<dbReference type="PANTHER" id="PTHR10544">
    <property type="entry name" value="60S RIBOSOMAL PROTEIN L28"/>
    <property type="match status" value="1"/>
</dbReference>
<feature type="domain" description="Ribosomal eL28/Mak16" evidence="4">
    <location>
        <begin position="8"/>
        <end position="118"/>
    </location>
</feature>
<dbReference type="EMBL" id="BTFZ01000003">
    <property type="protein sequence ID" value="GMM34832.1"/>
    <property type="molecule type" value="Genomic_DNA"/>
</dbReference>
<dbReference type="InterPro" id="IPR002672">
    <property type="entry name" value="Ribosomal_eL28"/>
</dbReference>
<dbReference type="GeneID" id="90072811"/>
<dbReference type="GO" id="GO:0003735">
    <property type="term" value="F:structural constituent of ribosome"/>
    <property type="evidence" value="ECO:0007669"/>
    <property type="project" value="InterPro"/>
</dbReference>
<evidence type="ECO:0000256" key="3">
    <source>
        <dbReference type="ARBA" id="ARBA00023274"/>
    </source>
</evidence>
<comment type="caution">
    <text evidence="5">The sequence shown here is derived from an EMBL/GenBank/DDBJ whole genome shotgun (WGS) entry which is preliminary data.</text>
</comment>
<gene>
    <name evidence="5" type="ORF">DASC09_021570</name>
</gene>
<dbReference type="AlphaFoldDB" id="A0AAV5QJP6"/>
<dbReference type="Pfam" id="PF01778">
    <property type="entry name" value="Ribosomal_L28e"/>
    <property type="match status" value="1"/>
</dbReference>